<feature type="domain" description="BTB" evidence="1">
    <location>
        <begin position="36"/>
        <end position="103"/>
    </location>
</feature>
<dbReference type="EMBL" id="CABFOC020000007">
    <property type="protein sequence ID" value="CAH0045038.1"/>
    <property type="molecule type" value="Genomic_DNA"/>
</dbReference>
<reference evidence="3" key="1">
    <citation type="submission" date="2019-06" db="EMBL/GenBank/DDBJ databases">
        <authorList>
            <person name="Broberg M."/>
        </authorList>
    </citation>
    <scope>NUCLEOTIDE SEQUENCE [LARGE SCALE GENOMIC DNA]</scope>
</reference>
<reference evidence="2 3" key="2">
    <citation type="submission" date="2021-10" db="EMBL/GenBank/DDBJ databases">
        <authorList>
            <person name="Piombo E."/>
        </authorList>
    </citation>
    <scope>NUCLEOTIDE SEQUENCE [LARGE SCALE GENOMIC DNA]</scope>
</reference>
<dbReference type="CDD" id="cd18186">
    <property type="entry name" value="BTB_POZ_ZBTB_KLHL-like"/>
    <property type="match status" value="1"/>
</dbReference>
<name>A0A9N9W505_9HYPO</name>
<dbReference type="SUPFAM" id="SSF54695">
    <property type="entry name" value="POZ domain"/>
    <property type="match status" value="1"/>
</dbReference>
<keyword evidence="3" id="KW-1185">Reference proteome</keyword>
<evidence type="ECO:0000259" key="1">
    <source>
        <dbReference type="PROSITE" id="PS50097"/>
    </source>
</evidence>
<organism evidence="2 3">
    <name type="scientific">Clonostachys solani</name>
    <dbReference type="NCBI Taxonomy" id="160281"/>
    <lineage>
        <taxon>Eukaryota</taxon>
        <taxon>Fungi</taxon>
        <taxon>Dikarya</taxon>
        <taxon>Ascomycota</taxon>
        <taxon>Pezizomycotina</taxon>
        <taxon>Sordariomycetes</taxon>
        <taxon>Hypocreomycetidae</taxon>
        <taxon>Hypocreales</taxon>
        <taxon>Bionectriaceae</taxon>
        <taxon>Clonostachys</taxon>
    </lineage>
</organism>
<dbReference type="OrthoDB" id="1022638at2759"/>
<sequence>MEQGPSRDYLEDLLLPSPETYAAETLELLFTKDIGFDAVITCRGEEFRIHRNLAAVRSPFMRVAFYGNFTEASDGRLSADEFEVEVVRQMVHYLYNGTYTAPKQKYKGNEGLTVEEIVAQAEDILWTRHRQLIDMSWLSQCLTRNASTPADIMKFHIKMHNVADYYQIESLSEYSSIHIQRLLIQEWNPEWFCDMLKLCWSEIVDDNVRELFAKKAACHAVALLDTPSFQTLDCKLRLALDYLVLRINAHKLK</sequence>
<dbReference type="Gene3D" id="3.30.710.10">
    <property type="entry name" value="Potassium Channel Kv1.1, Chain A"/>
    <property type="match status" value="1"/>
</dbReference>
<dbReference type="PANTHER" id="PTHR47843:SF5">
    <property type="entry name" value="BTB_POZ DOMAIN PROTEIN"/>
    <property type="match status" value="1"/>
</dbReference>
<dbReference type="Proteomes" id="UP000775872">
    <property type="component" value="Unassembled WGS sequence"/>
</dbReference>
<dbReference type="InterPro" id="IPR011333">
    <property type="entry name" value="SKP1/BTB/POZ_sf"/>
</dbReference>
<accession>A0A9N9W505</accession>
<dbReference type="PANTHER" id="PTHR47843">
    <property type="entry name" value="BTB DOMAIN-CONTAINING PROTEIN-RELATED"/>
    <property type="match status" value="1"/>
</dbReference>
<gene>
    <name evidence="2" type="ORF">CSOL1703_00010780</name>
</gene>
<evidence type="ECO:0000313" key="2">
    <source>
        <dbReference type="EMBL" id="CAH0045038.1"/>
    </source>
</evidence>
<dbReference type="AlphaFoldDB" id="A0A9N9W505"/>
<evidence type="ECO:0000313" key="3">
    <source>
        <dbReference type="Proteomes" id="UP000775872"/>
    </source>
</evidence>
<dbReference type="InterPro" id="IPR000210">
    <property type="entry name" value="BTB/POZ_dom"/>
</dbReference>
<proteinExistence type="predicted"/>
<comment type="caution">
    <text evidence="2">The sequence shown here is derived from an EMBL/GenBank/DDBJ whole genome shotgun (WGS) entry which is preliminary data.</text>
</comment>
<dbReference type="Pfam" id="PF00651">
    <property type="entry name" value="BTB"/>
    <property type="match status" value="1"/>
</dbReference>
<protein>
    <recommendedName>
        <fullName evidence="1">BTB domain-containing protein</fullName>
    </recommendedName>
</protein>
<dbReference type="PROSITE" id="PS50097">
    <property type="entry name" value="BTB"/>
    <property type="match status" value="1"/>
</dbReference>